<accession>A0A8H8RG87</accession>
<name>A0A8H8RG87_9HELO</name>
<dbReference type="OrthoDB" id="3535423at2759"/>
<reference evidence="1 2" key="1">
    <citation type="submission" date="2018-05" db="EMBL/GenBank/DDBJ databases">
        <title>Genome sequencing and assembly of the regulated plant pathogen Lachnellula willkommii and related sister species for the development of diagnostic species identification markers.</title>
        <authorList>
            <person name="Giroux E."/>
            <person name="Bilodeau G."/>
        </authorList>
    </citation>
    <scope>NUCLEOTIDE SEQUENCE [LARGE SCALE GENOMIC DNA]</scope>
    <source>
        <strain evidence="1 2">CBS 197.66</strain>
    </source>
</reference>
<comment type="caution">
    <text evidence="1">The sequence shown here is derived from an EMBL/GenBank/DDBJ whole genome shotgun (WGS) entry which is preliminary data.</text>
</comment>
<keyword evidence="2" id="KW-1185">Reference proteome</keyword>
<dbReference type="Gene3D" id="3.40.50.720">
    <property type="entry name" value="NAD(P)-binding Rossmann-like Domain"/>
    <property type="match status" value="1"/>
</dbReference>
<organism evidence="1 2">
    <name type="scientific">Lachnellula subtilissima</name>
    <dbReference type="NCBI Taxonomy" id="602034"/>
    <lineage>
        <taxon>Eukaryota</taxon>
        <taxon>Fungi</taxon>
        <taxon>Dikarya</taxon>
        <taxon>Ascomycota</taxon>
        <taxon>Pezizomycotina</taxon>
        <taxon>Leotiomycetes</taxon>
        <taxon>Helotiales</taxon>
        <taxon>Lachnaceae</taxon>
        <taxon>Lachnellula</taxon>
    </lineage>
</organism>
<dbReference type="Proteomes" id="UP000462212">
    <property type="component" value="Unassembled WGS sequence"/>
</dbReference>
<evidence type="ECO:0000313" key="1">
    <source>
        <dbReference type="EMBL" id="TVY34824.1"/>
    </source>
</evidence>
<evidence type="ECO:0008006" key="3">
    <source>
        <dbReference type="Google" id="ProtNLM"/>
    </source>
</evidence>
<dbReference type="SUPFAM" id="SSF51735">
    <property type="entry name" value="NAD(P)-binding Rossmann-fold domains"/>
    <property type="match status" value="1"/>
</dbReference>
<dbReference type="PANTHER" id="PTHR14097">
    <property type="entry name" value="OXIDOREDUCTASE HTATIP2"/>
    <property type="match status" value="1"/>
</dbReference>
<dbReference type="InterPro" id="IPR036291">
    <property type="entry name" value="NAD(P)-bd_dom_sf"/>
</dbReference>
<gene>
    <name evidence="1" type="ORF">LSUB1_G004715</name>
</gene>
<evidence type="ECO:0000313" key="2">
    <source>
        <dbReference type="Proteomes" id="UP000462212"/>
    </source>
</evidence>
<dbReference type="AlphaFoldDB" id="A0A8H8RG87"/>
<protein>
    <recommendedName>
        <fullName evidence="3">NAD(P)-binding domain-containing protein</fullName>
    </recommendedName>
</protein>
<dbReference type="PANTHER" id="PTHR14097:SF9">
    <property type="entry name" value="EPIMERASE, PUTATIVE (AFU_ORTHOLOGUE AFUA_8G07320)-RELATED"/>
    <property type="match status" value="1"/>
</dbReference>
<proteinExistence type="predicted"/>
<sequence>MKFIVTGSTGFIGSEVLNQCLRNPSITSIVALCRRLLPDKMSNNPKLNILVKKDFNSYSDDDIKELSGADACIWCMGTTAGDKALEIDYPLAFANAFSTTLAESQKKFRYLHLSGCMTERDQSRPLWFAGNMRKLKGQTEVNMLSFADKEETEGLWETVIVKAPFVIEKDITSPRDAFGWIMGNKRCIQVDELAAAMIDVALNGSKDDTLSDAEALVALGRAVLERAK</sequence>
<dbReference type="EMBL" id="QGMJ01000595">
    <property type="protein sequence ID" value="TVY34824.1"/>
    <property type="molecule type" value="Genomic_DNA"/>
</dbReference>